<feature type="binding site" evidence="7">
    <location>
        <position position="120"/>
    </location>
    <ligand>
        <name>substrate</name>
    </ligand>
</feature>
<dbReference type="Proteomes" id="UP000196594">
    <property type="component" value="Unassembled WGS sequence"/>
</dbReference>
<comment type="subunit">
    <text evidence="7">Homotetramer.</text>
</comment>
<keyword evidence="5 7" id="KW-0408">Iron</keyword>
<keyword evidence="4 7" id="KW-0560">Oxidoreductase</keyword>
<dbReference type="HAMAP" id="MF_01972">
    <property type="entry name" value="T23O"/>
    <property type="match status" value="1"/>
</dbReference>
<evidence type="ECO:0000256" key="3">
    <source>
        <dbReference type="ARBA" id="ARBA00022964"/>
    </source>
</evidence>
<organism evidence="8 9">
    <name type="scientific">Solibacillus kalamii</name>
    <dbReference type="NCBI Taxonomy" id="1748298"/>
    <lineage>
        <taxon>Bacteria</taxon>
        <taxon>Bacillati</taxon>
        <taxon>Bacillota</taxon>
        <taxon>Bacilli</taxon>
        <taxon>Bacillales</taxon>
        <taxon>Caryophanaceae</taxon>
        <taxon>Solibacillus</taxon>
    </lineage>
</organism>
<comment type="caution">
    <text evidence="8">The sequence shown here is derived from an EMBL/GenBank/DDBJ whole genome shotgun (WGS) entry which is preliminary data.</text>
</comment>
<evidence type="ECO:0000256" key="2">
    <source>
        <dbReference type="ARBA" id="ARBA00022723"/>
    </source>
</evidence>
<feature type="binding site" description="axial binding residue" evidence="7">
    <location>
        <position position="243"/>
    </location>
    <ligand>
        <name>heme</name>
        <dbReference type="ChEBI" id="CHEBI:30413"/>
    </ligand>
    <ligandPart>
        <name>Fe</name>
        <dbReference type="ChEBI" id="CHEBI:18248"/>
    </ligandPart>
</feature>
<evidence type="ECO:0000256" key="7">
    <source>
        <dbReference type="HAMAP-Rule" id="MF_01972"/>
    </source>
</evidence>
<feature type="binding site" evidence="7">
    <location>
        <position position="116"/>
    </location>
    <ligand>
        <name>substrate</name>
    </ligand>
</feature>
<dbReference type="Pfam" id="PF03301">
    <property type="entry name" value="Trp_dioxygenase"/>
    <property type="match status" value="2"/>
</dbReference>
<evidence type="ECO:0000256" key="4">
    <source>
        <dbReference type="ARBA" id="ARBA00023002"/>
    </source>
</evidence>
<dbReference type="InterPro" id="IPR017485">
    <property type="entry name" value="Trp_2-3-dOase_bac"/>
</dbReference>
<gene>
    <name evidence="7" type="primary">kynA</name>
    <name evidence="8" type="ORF">CBM15_05695</name>
</gene>
<evidence type="ECO:0000313" key="8">
    <source>
        <dbReference type="EMBL" id="OUZ40004.1"/>
    </source>
</evidence>
<dbReference type="InterPro" id="IPR037217">
    <property type="entry name" value="Trp/Indoleamine_2_3_dOase-like"/>
</dbReference>
<reference evidence="8 9" key="1">
    <citation type="journal article" date="2017" name="Int. J. Syst. Evol. Microbiol.">
        <title>Solibacillus kalamii sp. nov., isolated from a high-efficiency particulate arrestance filter system used in the International Space Station.</title>
        <authorList>
            <person name="Checinska Sielaff A."/>
            <person name="Kumar R.M."/>
            <person name="Pal D."/>
            <person name="Mayilraj S."/>
            <person name="Venkateswaran K."/>
        </authorList>
    </citation>
    <scope>NUCLEOTIDE SEQUENCE [LARGE SCALE GENOMIC DNA]</scope>
    <source>
        <strain evidence="8 9">ISSFR-015</strain>
    </source>
</reference>
<keyword evidence="3 7" id="KW-0223">Dioxygenase</keyword>
<keyword evidence="2 7" id="KW-0479">Metal-binding</keyword>
<dbReference type="InterPro" id="IPR004981">
    <property type="entry name" value="Trp_2_3_dOase"/>
</dbReference>
<feature type="binding site" evidence="7">
    <location>
        <position position="257"/>
    </location>
    <ligand>
        <name>substrate</name>
    </ligand>
</feature>
<evidence type="ECO:0000256" key="1">
    <source>
        <dbReference type="ARBA" id="ARBA00022617"/>
    </source>
</evidence>
<keyword evidence="6 7" id="KW-0823">Tryptophan catabolism</keyword>
<feature type="binding site" evidence="7">
    <location>
        <begin position="54"/>
        <end position="58"/>
    </location>
    <ligand>
        <name>substrate</name>
    </ligand>
</feature>
<dbReference type="EC" id="1.13.11.11" evidence="7"/>
<dbReference type="EMBL" id="NHNT01000002">
    <property type="protein sequence ID" value="OUZ40004.1"/>
    <property type="molecule type" value="Genomic_DNA"/>
</dbReference>
<dbReference type="SUPFAM" id="SSF140959">
    <property type="entry name" value="Indolic compounds 2,3-dioxygenase-like"/>
    <property type="match status" value="1"/>
</dbReference>
<comment type="cofactor">
    <cofactor evidence="7">
        <name>heme</name>
        <dbReference type="ChEBI" id="CHEBI:30413"/>
    </cofactor>
    <text evidence="7">Binds 1 heme group per subunit.</text>
</comment>
<name>A0ABX3ZJT3_9BACL</name>
<accession>A0ABX3ZJT3</accession>
<comment type="function">
    <text evidence="7">Heme-dependent dioxygenase that catalyzes the oxidative cleavage of the L-tryptophan (L-Trp) pyrrole ring and converts L-tryptophan to N-formyl-L-kynurenine. Catalyzes the oxidative cleavage of the indole moiety.</text>
</comment>
<dbReference type="RefSeq" id="WP_087616149.1">
    <property type="nucleotide sequence ID" value="NZ_JAFBEY010000001.1"/>
</dbReference>
<evidence type="ECO:0000313" key="9">
    <source>
        <dbReference type="Proteomes" id="UP000196594"/>
    </source>
</evidence>
<evidence type="ECO:0000256" key="5">
    <source>
        <dbReference type="ARBA" id="ARBA00023004"/>
    </source>
</evidence>
<comment type="catalytic activity">
    <reaction evidence="7">
        <text>L-tryptophan + O2 = N-formyl-L-kynurenine</text>
        <dbReference type="Rhea" id="RHEA:24536"/>
        <dbReference type="ChEBI" id="CHEBI:15379"/>
        <dbReference type="ChEBI" id="CHEBI:57912"/>
        <dbReference type="ChEBI" id="CHEBI:58629"/>
        <dbReference type="EC" id="1.13.11.11"/>
    </reaction>
</comment>
<protein>
    <recommendedName>
        <fullName evidence="7">Tryptophan 2,3-dioxygenase</fullName>
        <shortName evidence="7">TDO</shortName>
        <ecNumber evidence="7">1.13.11.11</ecNumber>
    </recommendedName>
    <alternativeName>
        <fullName evidence="7">Tryptamin 2,3-dioxygenase</fullName>
    </alternativeName>
    <alternativeName>
        <fullName evidence="7">Tryptophan oxygenase</fullName>
        <shortName evidence="7">TO</shortName>
        <shortName evidence="7">TRPO</shortName>
    </alternativeName>
    <alternativeName>
        <fullName evidence="7">Tryptophan pyrrolase</fullName>
    </alternativeName>
    <alternativeName>
        <fullName evidence="7">Tryptophanase</fullName>
    </alternativeName>
</protein>
<dbReference type="NCBIfam" id="TIGR03036">
    <property type="entry name" value="trp_2_3_diox"/>
    <property type="match status" value="1"/>
</dbReference>
<sequence length="285" mass="33143">MDKRSISDLQHKLKDEKGIHTDFREDMTYSDYLSLASLLNSQNRLSDHHDEMLFIVIHQVSELWMKLIIHEMRGAIQAIEKGEMQPAFKMLARVSRIQMQIIQAWDVLATMTPAEYLQFRDELGKASGFQSYQYRLIEFALGYKTPYILKIYEKEPDILTVLKEAYDAPSIYDVAIQALAKAGLPITEALLNRDFSVVYSGDDSVAAAWKTVYENIDKYWDLYQLGEKLVDIEDSLQQWRFRHMKTVERIIGFKVGTGGSSGVNYLRKVLDHRFFPELWDLRTVL</sequence>
<dbReference type="PANTHER" id="PTHR10138">
    <property type="entry name" value="TRYPTOPHAN 2,3-DIOXYGENASE"/>
    <property type="match status" value="1"/>
</dbReference>
<keyword evidence="1 7" id="KW-0349">Heme</keyword>
<comment type="similarity">
    <text evidence="7">Belongs to the tryptophan 2,3-dioxygenase family.</text>
</comment>
<comment type="pathway">
    <text evidence="7">Amino-acid degradation; L-tryptophan degradation via kynurenine pathway; L-kynurenine from L-tryptophan: step 1/2.</text>
</comment>
<dbReference type="Gene3D" id="1.20.58.480">
    <property type="match status" value="1"/>
</dbReference>
<evidence type="ECO:0000256" key="6">
    <source>
        <dbReference type="ARBA" id="ARBA00023079"/>
    </source>
</evidence>
<dbReference type="PANTHER" id="PTHR10138:SF0">
    <property type="entry name" value="TRYPTOPHAN 2,3-DIOXYGENASE"/>
    <property type="match status" value="1"/>
</dbReference>
<proteinExistence type="inferred from homology"/>
<keyword evidence="9" id="KW-1185">Reference proteome</keyword>